<accession>A0A0K1QCG8</accession>
<dbReference type="KEGG" id="llu:AKJ09_10139"/>
<dbReference type="RefSeq" id="WP_146654242.1">
    <property type="nucleotide sequence ID" value="NZ_CP012333.1"/>
</dbReference>
<evidence type="ECO:0000256" key="1">
    <source>
        <dbReference type="SAM" id="SignalP"/>
    </source>
</evidence>
<evidence type="ECO:0000313" key="2">
    <source>
        <dbReference type="EMBL" id="AKV03476.1"/>
    </source>
</evidence>
<protein>
    <recommendedName>
        <fullName evidence="4">Lipoprotein</fullName>
    </recommendedName>
</protein>
<feature type="chain" id="PRO_5005467222" description="Lipoprotein" evidence="1">
    <location>
        <begin position="20"/>
        <end position="166"/>
    </location>
</feature>
<dbReference type="Proteomes" id="UP000064967">
    <property type="component" value="Chromosome"/>
</dbReference>
<dbReference type="STRING" id="1391654.AKJ09_10139"/>
<evidence type="ECO:0008006" key="4">
    <source>
        <dbReference type="Google" id="ProtNLM"/>
    </source>
</evidence>
<dbReference type="PROSITE" id="PS51257">
    <property type="entry name" value="PROKAR_LIPOPROTEIN"/>
    <property type="match status" value="1"/>
</dbReference>
<name>A0A0K1QCG8_9BACT</name>
<evidence type="ECO:0000313" key="3">
    <source>
        <dbReference type="Proteomes" id="UP000064967"/>
    </source>
</evidence>
<sequence length="166" mass="17040">MIRSSLVALAALLIAACSAGESDPSTGTYTVQFPSTSAAIATDSVQLFVFDVGAGDPNARTTICQNLLQSRKRHDPMSAIVENPPVTTCELLQGAKPISVPYGEHAVLAIGARRGADFLMGCTVQTFGDGNAPIAIPLALADITVAVPATACNSVSDFCAKTCPSN</sequence>
<reference evidence="2 3" key="1">
    <citation type="submission" date="2015-08" db="EMBL/GenBank/DDBJ databases">
        <authorList>
            <person name="Babu N.S."/>
            <person name="Beckwith C.J."/>
            <person name="Beseler K.G."/>
            <person name="Brison A."/>
            <person name="Carone J.V."/>
            <person name="Caskin T.P."/>
            <person name="Diamond M."/>
            <person name="Durham M.E."/>
            <person name="Foxe J.M."/>
            <person name="Go M."/>
            <person name="Henderson B.A."/>
            <person name="Jones I.B."/>
            <person name="McGettigan J.A."/>
            <person name="Micheletti S.J."/>
            <person name="Nasrallah M.E."/>
            <person name="Ortiz D."/>
            <person name="Piller C.R."/>
            <person name="Privatt S.R."/>
            <person name="Schneider S.L."/>
            <person name="Sharp S."/>
            <person name="Smith T.C."/>
            <person name="Stanton J.D."/>
            <person name="Ullery H.E."/>
            <person name="Wilson R.J."/>
            <person name="Serrano M.G."/>
            <person name="Buck G."/>
            <person name="Lee V."/>
            <person name="Wang Y."/>
            <person name="Carvalho R."/>
            <person name="Voegtly L."/>
            <person name="Shi R."/>
            <person name="Duckworth R."/>
            <person name="Johnson A."/>
            <person name="Loviza R."/>
            <person name="Walstead R."/>
            <person name="Shah Z."/>
            <person name="Kiflezghi M."/>
            <person name="Wade K."/>
            <person name="Ball S.L."/>
            <person name="Bradley K.W."/>
            <person name="Asai D.J."/>
            <person name="Bowman C.A."/>
            <person name="Russell D.A."/>
            <person name="Pope W.H."/>
            <person name="Jacobs-Sera D."/>
            <person name="Hendrix R.W."/>
            <person name="Hatfull G.F."/>
        </authorList>
    </citation>
    <scope>NUCLEOTIDE SEQUENCE [LARGE SCALE GENOMIC DNA]</scope>
    <source>
        <strain evidence="2 3">DSM 27648</strain>
    </source>
</reference>
<feature type="signal peptide" evidence="1">
    <location>
        <begin position="1"/>
        <end position="19"/>
    </location>
</feature>
<keyword evidence="1" id="KW-0732">Signal</keyword>
<keyword evidence="3" id="KW-1185">Reference proteome</keyword>
<dbReference type="EMBL" id="CP012333">
    <property type="protein sequence ID" value="AKV03476.1"/>
    <property type="molecule type" value="Genomic_DNA"/>
</dbReference>
<proteinExistence type="predicted"/>
<organism evidence="2 3">
    <name type="scientific">Labilithrix luteola</name>
    <dbReference type="NCBI Taxonomy" id="1391654"/>
    <lineage>
        <taxon>Bacteria</taxon>
        <taxon>Pseudomonadati</taxon>
        <taxon>Myxococcota</taxon>
        <taxon>Polyangia</taxon>
        <taxon>Polyangiales</taxon>
        <taxon>Labilitrichaceae</taxon>
        <taxon>Labilithrix</taxon>
    </lineage>
</organism>
<dbReference type="AlphaFoldDB" id="A0A0K1QCG8"/>
<gene>
    <name evidence="2" type="ORF">AKJ09_10139</name>
</gene>